<name>A0A8T0PSW2_PANVG</name>
<dbReference type="AlphaFoldDB" id="A0A8T0PSW2"/>
<feature type="region of interest" description="Disordered" evidence="1">
    <location>
        <begin position="1"/>
        <end position="21"/>
    </location>
</feature>
<accession>A0A8T0PSW2</accession>
<feature type="compositionally biased region" description="Basic and acidic residues" evidence="1">
    <location>
        <begin position="76"/>
        <end position="99"/>
    </location>
</feature>
<feature type="region of interest" description="Disordered" evidence="1">
    <location>
        <begin position="55"/>
        <end position="136"/>
    </location>
</feature>
<comment type="caution">
    <text evidence="2">The sequence shown here is derived from an EMBL/GenBank/DDBJ whole genome shotgun (WGS) entry which is preliminary data.</text>
</comment>
<dbReference type="EMBL" id="CM029050">
    <property type="protein sequence ID" value="KAG2565501.1"/>
    <property type="molecule type" value="Genomic_DNA"/>
</dbReference>
<keyword evidence="3" id="KW-1185">Reference proteome</keyword>
<dbReference type="Proteomes" id="UP000823388">
    <property type="component" value="Chromosome 7N"/>
</dbReference>
<proteinExistence type="predicted"/>
<evidence type="ECO:0000313" key="3">
    <source>
        <dbReference type="Proteomes" id="UP000823388"/>
    </source>
</evidence>
<organism evidence="2 3">
    <name type="scientific">Panicum virgatum</name>
    <name type="common">Blackwell switchgrass</name>
    <dbReference type="NCBI Taxonomy" id="38727"/>
    <lineage>
        <taxon>Eukaryota</taxon>
        <taxon>Viridiplantae</taxon>
        <taxon>Streptophyta</taxon>
        <taxon>Embryophyta</taxon>
        <taxon>Tracheophyta</taxon>
        <taxon>Spermatophyta</taxon>
        <taxon>Magnoliopsida</taxon>
        <taxon>Liliopsida</taxon>
        <taxon>Poales</taxon>
        <taxon>Poaceae</taxon>
        <taxon>PACMAD clade</taxon>
        <taxon>Panicoideae</taxon>
        <taxon>Panicodae</taxon>
        <taxon>Paniceae</taxon>
        <taxon>Panicinae</taxon>
        <taxon>Panicum</taxon>
        <taxon>Panicum sect. Hiantes</taxon>
    </lineage>
</organism>
<sequence length="136" mass="14111">MHAKNGNARLRESHHAPTDSFRPLIISSLSTHTRASPRTYSCCSAAGISGRAAHMSASGFGGRAGSPLPSHGVDPAAERTDRGVVSADRADGAGKRLGADHQSSSFASVGPRVAAPPRPEASRASPRRSWELRGSC</sequence>
<protein>
    <submittedName>
        <fullName evidence="2">Uncharacterized protein</fullName>
    </submittedName>
</protein>
<evidence type="ECO:0000313" key="2">
    <source>
        <dbReference type="EMBL" id="KAG2565501.1"/>
    </source>
</evidence>
<gene>
    <name evidence="2" type="ORF">PVAP13_7NG113300</name>
</gene>
<reference evidence="2" key="1">
    <citation type="submission" date="2020-05" db="EMBL/GenBank/DDBJ databases">
        <title>WGS assembly of Panicum virgatum.</title>
        <authorList>
            <person name="Lovell J.T."/>
            <person name="Jenkins J."/>
            <person name="Shu S."/>
            <person name="Juenger T.E."/>
            <person name="Schmutz J."/>
        </authorList>
    </citation>
    <scope>NUCLEOTIDE SEQUENCE</scope>
    <source>
        <strain evidence="2">AP13</strain>
    </source>
</reference>
<evidence type="ECO:0000256" key="1">
    <source>
        <dbReference type="SAM" id="MobiDB-lite"/>
    </source>
</evidence>